<dbReference type="Proteomes" id="UP000254070">
    <property type="component" value="Unassembled WGS sequence"/>
</dbReference>
<keyword evidence="1" id="KW-1133">Transmembrane helix</keyword>
<accession>A0A377KH76</accession>
<proteinExistence type="predicted"/>
<evidence type="ECO:0000313" key="3">
    <source>
        <dbReference type="Proteomes" id="UP000254070"/>
    </source>
</evidence>
<organism evidence="2 3">
    <name type="scientific">Enterococcus durans</name>
    <dbReference type="NCBI Taxonomy" id="53345"/>
    <lineage>
        <taxon>Bacteria</taxon>
        <taxon>Bacillati</taxon>
        <taxon>Bacillota</taxon>
        <taxon>Bacilli</taxon>
        <taxon>Lactobacillales</taxon>
        <taxon>Enterococcaceae</taxon>
        <taxon>Enterococcus</taxon>
    </lineage>
</organism>
<protein>
    <submittedName>
        <fullName evidence="2">Uncharacterized protein</fullName>
    </submittedName>
</protein>
<feature type="transmembrane region" description="Helical" evidence="1">
    <location>
        <begin position="12"/>
        <end position="31"/>
    </location>
</feature>
<keyword evidence="1" id="KW-0472">Membrane</keyword>
<dbReference type="AlphaFoldDB" id="A0A377KH76"/>
<evidence type="ECO:0000256" key="1">
    <source>
        <dbReference type="SAM" id="Phobius"/>
    </source>
</evidence>
<feature type="transmembrane region" description="Helical" evidence="1">
    <location>
        <begin position="37"/>
        <end position="56"/>
    </location>
</feature>
<sequence length="61" mass="6990">MESKFVKETVIIFRLQIMFSCLAIVSIPLFYGGYIAIWAPITLFFLVIFCLGLLIMKIKKG</sequence>
<gene>
    <name evidence="2" type="ORF">NCTC8129_00652</name>
</gene>
<keyword evidence="1" id="KW-0812">Transmembrane</keyword>
<reference evidence="2 3" key="1">
    <citation type="submission" date="2018-06" db="EMBL/GenBank/DDBJ databases">
        <authorList>
            <consortium name="Pathogen Informatics"/>
            <person name="Doyle S."/>
        </authorList>
    </citation>
    <scope>NUCLEOTIDE SEQUENCE [LARGE SCALE GENOMIC DNA]</scope>
    <source>
        <strain evidence="2 3">NCTC8129</strain>
    </source>
</reference>
<dbReference type="EMBL" id="UGIF01000002">
    <property type="protein sequence ID" value="STP28518.1"/>
    <property type="molecule type" value="Genomic_DNA"/>
</dbReference>
<name>A0A377KH76_9ENTE</name>
<evidence type="ECO:0000313" key="2">
    <source>
        <dbReference type="EMBL" id="STP28518.1"/>
    </source>
</evidence>